<reference evidence="1 2" key="1">
    <citation type="journal article" date="2018" name="Mycol. Prog.">
        <title>Coniella lustricola, a new species from submerged detritus.</title>
        <authorList>
            <person name="Raudabaugh D.B."/>
            <person name="Iturriaga T."/>
            <person name="Carver A."/>
            <person name="Mondo S."/>
            <person name="Pangilinan J."/>
            <person name="Lipzen A."/>
            <person name="He G."/>
            <person name="Amirebrahimi M."/>
            <person name="Grigoriev I.V."/>
            <person name="Miller A.N."/>
        </authorList>
    </citation>
    <scope>NUCLEOTIDE SEQUENCE [LARGE SCALE GENOMIC DNA]</scope>
    <source>
        <strain evidence="1 2">B22-T-1</strain>
    </source>
</reference>
<name>A0A2T3A855_9PEZI</name>
<sequence>MLECLERHAAVRLANEKVGLRGVSGVHEPERGRGQMKRALERYAGWQAARDGRFGLQEEDIGKRWTNVMQCITRVPCARIAMYPGILTMGWAQTWDETSRRGRVGRIDRTDKSWEVTHRDGPRGPRHNIDRSPSCCCSRGNCASNNGRYGVFEANTRAN</sequence>
<evidence type="ECO:0000313" key="1">
    <source>
        <dbReference type="EMBL" id="PSR85593.1"/>
    </source>
</evidence>
<dbReference type="AlphaFoldDB" id="A0A2T3A855"/>
<gene>
    <name evidence="1" type="ORF">BD289DRAFT_253584</name>
</gene>
<dbReference type="EMBL" id="KZ678440">
    <property type="protein sequence ID" value="PSR85593.1"/>
    <property type="molecule type" value="Genomic_DNA"/>
</dbReference>
<organism evidence="1 2">
    <name type="scientific">Coniella lustricola</name>
    <dbReference type="NCBI Taxonomy" id="2025994"/>
    <lineage>
        <taxon>Eukaryota</taxon>
        <taxon>Fungi</taxon>
        <taxon>Dikarya</taxon>
        <taxon>Ascomycota</taxon>
        <taxon>Pezizomycotina</taxon>
        <taxon>Sordariomycetes</taxon>
        <taxon>Sordariomycetidae</taxon>
        <taxon>Diaporthales</taxon>
        <taxon>Schizoparmaceae</taxon>
        <taxon>Coniella</taxon>
    </lineage>
</organism>
<proteinExistence type="predicted"/>
<accession>A0A2T3A855</accession>
<evidence type="ECO:0000313" key="2">
    <source>
        <dbReference type="Proteomes" id="UP000241462"/>
    </source>
</evidence>
<protein>
    <submittedName>
        <fullName evidence="1">Uncharacterized protein</fullName>
    </submittedName>
</protein>
<dbReference type="InParanoid" id="A0A2T3A855"/>
<dbReference type="Proteomes" id="UP000241462">
    <property type="component" value="Unassembled WGS sequence"/>
</dbReference>
<keyword evidence="2" id="KW-1185">Reference proteome</keyword>